<dbReference type="Proteomes" id="UP000194606">
    <property type="component" value="Unassembled WGS sequence"/>
</dbReference>
<accession>A0A252CB44</accession>
<evidence type="ECO:0000313" key="2">
    <source>
        <dbReference type="EMBL" id="OUK03793.1"/>
    </source>
</evidence>
<feature type="chain" id="PRO_5012738863" description="DUF5626 domain-containing protein" evidence="1">
    <location>
        <begin position="31"/>
        <end position="183"/>
    </location>
</feature>
<evidence type="ECO:0000256" key="1">
    <source>
        <dbReference type="SAM" id="SignalP"/>
    </source>
</evidence>
<organism evidence="2 3">
    <name type="scientific">Lactococcus petauri</name>
    <dbReference type="NCBI Taxonomy" id="1940789"/>
    <lineage>
        <taxon>Bacteria</taxon>
        <taxon>Bacillati</taxon>
        <taxon>Bacillota</taxon>
        <taxon>Bacilli</taxon>
        <taxon>Lactobacillales</taxon>
        <taxon>Streptococcaceae</taxon>
        <taxon>Lactococcus</taxon>
    </lineage>
</organism>
<keyword evidence="1" id="KW-0732">Signal</keyword>
<gene>
    <name evidence="2" type="ORF">BZZ03_09065</name>
</gene>
<dbReference type="RefSeq" id="WP_086583070.1">
    <property type="nucleotide sequence ID" value="NZ_MUIZ01000006.1"/>
</dbReference>
<evidence type="ECO:0008006" key="4">
    <source>
        <dbReference type="Google" id="ProtNLM"/>
    </source>
</evidence>
<protein>
    <recommendedName>
        <fullName evidence="4">DUF5626 domain-containing protein</fullName>
    </recommendedName>
</protein>
<reference evidence="2 3" key="1">
    <citation type="submission" date="2017-02" db="EMBL/GenBank/DDBJ databases">
        <authorList>
            <person name="Peterson S.W."/>
        </authorList>
    </citation>
    <scope>NUCLEOTIDE SEQUENCE [LARGE SCALE GENOMIC DNA]</scope>
    <source>
        <strain evidence="2">159469</strain>
    </source>
</reference>
<dbReference type="AlphaFoldDB" id="A0A252CB44"/>
<name>A0A252CB44_9LACT</name>
<feature type="signal peptide" evidence="1">
    <location>
        <begin position="1"/>
        <end position="30"/>
    </location>
</feature>
<proteinExistence type="predicted"/>
<comment type="caution">
    <text evidence="2">The sequence shown here is derived from an EMBL/GenBank/DDBJ whole genome shotgun (WGS) entry which is preliminary data.</text>
</comment>
<evidence type="ECO:0000313" key="3">
    <source>
        <dbReference type="Proteomes" id="UP000194606"/>
    </source>
</evidence>
<dbReference type="EMBL" id="MUIZ01000006">
    <property type="protein sequence ID" value="OUK03793.1"/>
    <property type="molecule type" value="Genomic_DNA"/>
</dbReference>
<sequence>MIKNKRGSLALVISVLSILAILLNSNPTFANEVSDSVDGVSVKLVAKKKHNIRKSFDPSSPILDNLVSSLQKGGSLPTANWNVKTQGAYNMQGSWGGGNYLYSNYNVTGHTFYPYYFFNEGLNDIRVSIKNSANGATLHSFVLERGYSYQYFLNMNSSTSRFYFEFYSQGDFVFSGYVTHQDV</sequence>